<dbReference type="InterPro" id="IPR014352">
    <property type="entry name" value="FERM/acyl-CoA-bd_prot_sf"/>
</dbReference>
<dbReference type="EMBL" id="VLLI01000013">
    <property type="protein sequence ID" value="TWI96234.1"/>
    <property type="molecule type" value="Genomic_DNA"/>
</dbReference>
<dbReference type="PRINTS" id="PR00689">
    <property type="entry name" value="ACOABINDINGP"/>
</dbReference>
<evidence type="ECO:0000259" key="2">
    <source>
        <dbReference type="PROSITE" id="PS51228"/>
    </source>
</evidence>
<keyword evidence="1" id="KW-0446">Lipid-binding</keyword>
<evidence type="ECO:0000313" key="4">
    <source>
        <dbReference type="Proteomes" id="UP000317010"/>
    </source>
</evidence>
<gene>
    <name evidence="3" type="ORF">JN11_03968</name>
</gene>
<dbReference type="InterPro" id="IPR000582">
    <property type="entry name" value="Acyl-CoA-binding_protein"/>
</dbReference>
<protein>
    <submittedName>
        <fullName evidence="3">Acyl-CoA-binding protein</fullName>
    </submittedName>
</protein>
<dbReference type="GO" id="GO:0006631">
    <property type="term" value="P:fatty acid metabolic process"/>
    <property type="evidence" value="ECO:0007669"/>
    <property type="project" value="TreeGrafter"/>
</dbReference>
<comment type="caution">
    <text evidence="3">The sequence shown here is derived from an EMBL/GenBank/DDBJ whole genome shotgun (WGS) entry which is preliminary data.</text>
</comment>
<dbReference type="GO" id="GO:0000062">
    <property type="term" value="F:fatty-acyl-CoA binding"/>
    <property type="evidence" value="ECO:0007669"/>
    <property type="project" value="InterPro"/>
</dbReference>
<dbReference type="PANTHER" id="PTHR23310:SF62">
    <property type="entry name" value="ACYL-COA BINDING PROTEIN 1, ISOFORM A"/>
    <property type="match status" value="1"/>
</dbReference>
<evidence type="ECO:0000256" key="1">
    <source>
        <dbReference type="ARBA" id="ARBA00023121"/>
    </source>
</evidence>
<dbReference type="Gene3D" id="1.20.80.10">
    <property type="match status" value="1"/>
</dbReference>
<organism evidence="3 4">
    <name type="scientific">Mucilaginibacter frigoritolerans</name>
    <dbReference type="NCBI Taxonomy" id="652788"/>
    <lineage>
        <taxon>Bacteria</taxon>
        <taxon>Pseudomonadati</taxon>
        <taxon>Bacteroidota</taxon>
        <taxon>Sphingobacteriia</taxon>
        <taxon>Sphingobacteriales</taxon>
        <taxon>Sphingobacteriaceae</taxon>
        <taxon>Mucilaginibacter</taxon>
    </lineage>
</organism>
<name>A0A562TSR8_9SPHI</name>
<dbReference type="OrthoDB" id="981216at2"/>
<dbReference type="InterPro" id="IPR035984">
    <property type="entry name" value="Acyl-CoA-binding_sf"/>
</dbReference>
<dbReference type="PROSITE" id="PS51228">
    <property type="entry name" value="ACB_2"/>
    <property type="match status" value="1"/>
</dbReference>
<dbReference type="Proteomes" id="UP000317010">
    <property type="component" value="Unassembled WGS sequence"/>
</dbReference>
<accession>A0A562TSR8</accession>
<feature type="domain" description="ACB" evidence="2">
    <location>
        <begin position="4"/>
        <end position="87"/>
    </location>
</feature>
<sequence>MTELKDIFEVAVKESKELSSKPDNETLLKIYSLYKQSTEGDINIDPPAGMFDFVAKAKYDAWLKLKGTSREDAMKQYINLITDLSGK</sequence>
<dbReference type="RefSeq" id="WP_144915273.1">
    <property type="nucleotide sequence ID" value="NZ_VLLI01000013.1"/>
</dbReference>
<dbReference type="SUPFAM" id="SSF47027">
    <property type="entry name" value="Acyl-CoA binding protein"/>
    <property type="match status" value="1"/>
</dbReference>
<dbReference type="PANTHER" id="PTHR23310">
    <property type="entry name" value="ACYL-COA-BINDING PROTEIN, ACBP"/>
    <property type="match status" value="1"/>
</dbReference>
<dbReference type="Pfam" id="PF00887">
    <property type="entry name" value="ACBP"/>
    <property type="match status" value="1"/>
</dbReference>
<keyword evidence="4" id="KW-1185">Reference proteome</keyword>
<dbReference type="AlphaFoldDB" id="A0A562TSR8"/>
<evidence type="ECO:0000313" key="3">
    <source>
        <dbReference type="EMBL" id="TWI96234.1"/>
    </source>
</evidence>
<proteinExistence type="predicted"/>
<reference evidence="3 4" key="1">
    <citation type="submission" date="2019-07" db="EMBL/GenBank/DDBJ databases">
        <title>Genomic Encyclopedia of Archaeal and Bacterial Type Strains, Phase II (KMG-II): from individual species to whole genera.</title>
        <authorList>
            <person name="Goeker M."/>
        </authorList>
    </citation>
    <scope>NUCLEOTIDE SEQUENCE [LARGE SCALE GENOMIC DNA]</scope>
    <source>
        <strain evidence="3 4">ATCC BAA-1854</strain>
    </source>
</reference>